<sequence length="289" mass="29905">MSDGAGIGDVGDGGGGGGGRALAQAAAALLGARAVRWRRLPGGDLSRVVFAELDDGREIVAKTGPAPPTEARMLDALRAAGAPTPRVLAASAAVLALESLPESGAISAAGWRELGEILRRVHETPGPAYGWPEPYAFGDVAIPGNADPALDWPGFWGELRLLSEVDRLPAALARRLERLAADLPNRLPARPLPGLRHGDLWSGNLLIHGGRPVGLVDPACAYGDGEADLAMLTLFGAPGPSFVEGYGPLEPGAAARRPIYQLWPAIVHLRLFGGGYRGLVEGLLDQAGA</sequence>
<organism evidence="2 3">
    <name type="scientific">Albimonas pacifica</name>
    <dbReference type="NCBI Taxonomy" id="1114924"/>
    <lineage>
        <taxon>Bacteria</taxon>
        <taxon>Pseudomonadati</taxon>
        <taxon>Pseudomonadota</taxon>
        <taxon>Alphaproteobacteria</taxon>
        <taxon>Rhodobacterales</taxon>
        <taxon>Paracoccaceae</taxon>
        <taxon>Albimonas</taxon>
    </lineage>
</organism>
<dbReference type="Gene3D" id="3.30.200.20">
    <property type="entry name" value="Phosphorylase Kinase, domain 1"/>
    <property type="match status" value="1"/>
</dbReference>
<dbReference type="SUPFAM" id="SSF56112">
    <property type="entry name" value="Protein kinase-like (PK-like)"/>
    <property type="match status" value="1"/>
</dbReference>
<dbReference type="EMBL" id="FOQH01000007">
    <property type="protein sequence ID" value="SFI46460.1"/>
    <property type="molecule type" value="Genomic_DNA"/>
</dbReference>
<dbReference type="OrthoDB" id="5291879at2"/>
<evidence type="ECO:0000313" key="3">
    <source>
        <dbReference type="Proteomes" id="UP000199377"/>
    </source>
</evidence>
<evidence type="ECO:0000256" key="1">
    <source>
        <dbReference type="ARBA" id="ARBA00009460"/>
    </source>
</evidence>
<evidence type="ECO:0000313" key="2">
    <source>
        <dbReference type="EMBL" id="SFI46460.1"/>
    </source>
</evidence>
<comment type="similarity">
    <text evidence="1">Belongs to the fructosamine kinase family.</text>
</comment>
<accession>A0A1I3IEY9</accession>
<proteinExistence type="inferred from homology"/>
<keyword evidence="2" id="KW-0808">Transferase</keyword>
<dbReference type="PANTHER" id="PTHR12149">
    <property type="entry name" value="FRUCTOSAMINE 3 KINASE-RELATED PROTEIN"/>
    <property type="match status" value="1"/>
</dbReference>
<dbReference type="InterPro" id="IPR016477">
    <property type="entry name" value="Fructo-/Ketosamine-3-kinase"/>
</dbReference>
<dbReference type="PANTHER" id="PTHR12149:SF8">
    <property type="entry name" value="PROTEIN-RIBULOSAMINE 3-KINASE"/>
    <property type="match status" value="1"/>
</dbReference>
<dbReference type="Gene3D" id="1.20.1270.240">
    <property type="match status" value="1"/>
</dbReference>
<dbReference type="Gene3D" id="1.10.510.10">
    <property type="entry name" value="Transferase(Phosphotransferase) domain 1"/>
    <property type="match status" value="1"/>
</dbReference>
<dbReference type="AlphaFoldDB" id="A0A1I3IEY9"/>
<dbReference type="RefSeq" id="WP_092860890.1">
    <property type="nucleotide sequence ID" value="NZ_FOQH01000007.1"/>
</dbReference>
<dbReference type="InterPro" id="IPR011009">
    <property type="entry name" value="Kinase-like_dom_sf"/>
</dbReference>
<protein>
    <submittedName>
        <fullName evidence="2">Fructosamine-3-kinase</fullName>
    </submittedName>
</protein>
<dbReference type="GO" id="GO:0016301">
    <property type="term" value="F:kinase activity"/>
    <property type="evidence" value="ECO:0007669"/>
    <property type="project" value="UniProtKB-KW"/>
</dbReference>
<reference evidence="2 3" key="1">
    <citation type="submission" date="2016-10" db="EMBL/GenBank/DDBJ databases">
        <authorList>
            <person name="de Groot N.N."/>
        </authorList>
    </citation>
    <scope>NUCLEOTIDE SEQUENCE [LARGE SCALE GENOMIC DNA]</scope>
    <source>
        <strain evidence="2 3">CGMCC 1.11030</strain>
    </source>
</reference>
<dbReference type="Proteomes" id="UP000199377">
    <property type="component" value="Unassembled WGS sequence"/>
</dbReference>
<keyword evidence="2" id="KW-0418">Kinase</keyword>
<keyword evidence="3" id="KW-1185">Reference proteome</keyword>
<name>A0A1I3IEY9_9RHOB</name>
<dbReference type="Pfam" id="PF03881">
    <property type="entry name" value="Fructosamin_kin"/>
    <property type="match status" value="1"/>
</dbReference>
<gene>
    <name evidence="2" type="ORF">SAMN05216258_10712</name>
</gene>